<proteinExistence type="predicted"/>
<evidence type="ECO:0000313" key="3">
    <source>
        <dbReference type="Proteomes" id="UP000799757"/>
    </source>
</evidence>
<dbReference type="OrthoDB" id="3789817at2759"/>
<dbReference type="Proteomes" id="UP000799757">
    <property type="component" value="Unassembled WGS sequence"/>
</dbReference>
<keyword evidence="3" id="KW-1185">Reference proteome</keyword>
<dbReference type="EMBL" id="MU002094">
    <property type="protein sequence ID" value="KAF2790107.1"/>
    <property type="molecule type" value="Genomic_DNA"/>
</dbReference>
<feature type="compositionally biased region" description="Polar residues" evidence="1">
    <location>
        <begin position="293"/>
        <end position="302"/>
    </location>
</feature>
<evidence type="ECO:0000313" key="2">
    <source>
        <dbReference type="EMBL" id="KAF2790107.1"/>
    </source>
</evidence>
<name>A0A6A6X2F1_9PLEO</name>
<feature type="compositionally biased region" description="Polar residues" evidence="1">
    <location>
        <begin position="256"/>
        <end position="277"/>
    </location>
</feature>
<feature type="region of interest" description="Disordered" evidence="1">
    <location>
        <begin position="256"/>
        <end position="327"/>
    </location>
</feature>
<evidence type="ECO:0000256" key="1">
    <source>
        <dbReference type="SAM" id="MobiDB-lite"/>
    </source>
</evidence>
<sequence length="406" mass="45512">MASRTRWPTITSTEAAQIIFGDTFYNDYLYWQQNAADIDQIQFYKSCEDWQSSIQSLQDVAPGETPTWASFKYFMNWLRLNGKLYPKADQFPTSTLAVAWGCRHLIHPGNPRQDVSTCPVCIMSSCVESLVRIADAWEKIWGGPVTKEFRGACKPPPLYYKVKQIWHVEKLRFANLVSVYEHHVEEEQHWEEESLHLFDHSFEDLVNAKSCAEALQIAREQCPYMASGADVPFAKGDSFPGIKGGSVAQGAEGEASNLSLRSLSTPESASSPYSTQGPLVESPRPHLPLRSLESPSSASFSDFHQPPLPPPLSSHPTTTSRDQIPDMGKTKKVAFAEDCVEHASRKMSHFHRTSRLYTPGRHECPSEDGWEDSSFCNAPGNQPKPSISLSRLDASLESTHRLILTY</sequence>
<organism evidence="2 3">
    <name type="scientific">Melanomma pulvis-pyrius CBS 109.77</name>
    <dbReference type="NCBI Taxonomy" id="1314802"/>
    <lineage>
        <taxon>Eukaryota</taxon>
        <taxon>Fungi</taxon>
        <taxon>Dikarya</taxon>
        <taxon>Ascomycota</taxon>
        <taxon>Pezizomycotina</taxon>
        <taxon>Dothideomycetes</taxon>
        <taxon>Pleosporomycetidae</taxon>
        <taxon>Pleosporales</taxon>
        <taxon>Melanommataceae</taxon>
        <taxon>Melanomma</taxon>
    </lineage>
</organism>
<accession>A0A6A6X2F1</accession>
<protein>
    <submittedName>
        <fullName evidence="2">Uncharacterized protein</fullName>
    </submittedName>
</protein>
<reference evidence="2" key="1">
    <citation type="journal article" date="2020" name="Stud. Mycol.">
        <title>101 Dothideomycetes genomes: a test case for predicting lifestyles and emergence of pathogens.</title>
        <authorList>
            <person name="Haridas S."/>
            <person name="Albert R."/>
            <person name="Binder M."/>
            <person name="Bloem J."/>
            <person name="Labutti K."/>
            <person name="Salamov A."/>
            <person name="Andreopoulos B."/>
            <person name="Baker S."/>
            <person name="Barry K."/>
            <person name="Bills G."/>
            <person name="Bluhm B."/>
            <person name="Cannon C."/>
            <person name="Castanera R."/>
            <person name="Culley D."/>
            <person name="Daum C."/>
            <person name="Ezra D."/>
            <person name="Gonzalez J."/>
            <person name="Henrissat B."/>
            <person name="Kuo A."/>
            <person name="Liang C."/>
            <person name="Lipzen A."/>
            <person name="Lutzoni F."/>
            <person name="Magnuson J."/>
            <person name="Mondo S."/>
            <person name="Nolan M."/>
            <person name="Ohm R."/>
            <person name="Pangilinan J."/>
            <person name="Park H.-J."/>
            <person name="Ramirez L."/>
            <person name="Alfaro M."/>
            <person name="Sun H."/>
            <person name="Tritt A."/>
            <person name="Yoshinaga Y."/>
            <person name="Zwiers L.-H."/>
            <person name="Turgeon B."/>
            <person name="Goodwin S."/>
            <person name="Spatafora J."/>
            <person name="Crous P."/>
            <person name="Grigoriev I."/>
        </authorList>
    </citation>
    <scope>NUCLEOTIDE SEQUENCE</scope>
    <source>
        <strain evidence="2">CBS 109.77</strain>
    </source>
</reference>
<dbReference type="AlphaFoldDB" id="A0A6A6X2F1"/>
<gene>
    <name evidence="2" type="ORF">K505DRAFT_84635</name>
</gene>